<accession>A0A9W9H637</accession>
<dbReference type="Gene3D" id="3.30.559.10">
    <property type="entry name" value="Chloramphenicol acetyltransferase-like domain"/>
    <property type="match status" value="1"/>
</dbReference>
<protein>
    <recommendedName>
        <fullName evidence="4">Condensation domain-containing protein</fullName>
    </recommendedName>
</protein>
<evidence type="ECO:0008006" key="4">
    <source>
        <dbReference type="Google" id="ProtNLM"/>
    </source>
</evidence>
<proteinExistence type="predicted"/>
<evidence type="ECO:0000313" key="2">
    <source>
        <dbReference type="EMBL" id="KAJ5138366.1"/>
    </source>
</evidence>
<dbReference type="Proteomes" id="UP001149079">
    <property type="component" value="Unassembled WGS sequence"/>
</dbReference>
<dbReference type="AlphaFoldDB" id="A0A9W9H637"/>
<reference evidence="2" key="1">
    <citation type="submission" date="2022-11" db="EMBL/GenBank/DDBJ databases">
        <authorList>
            <person name="Petersen C."/>
        </authorList>
    </citation>
    <scope>NUCLEOTIDE SEQUENCE</scope>
    <source>
        <strain evidence="2">IBT 22155</strain>
    </source>
</reference>
<sequence>MAFFETSLTCEQLKNRHQAAWWRTRGRRPVVGVSTDMENVTFEPHATVDAAKEWIAKTCHVVSRTTVTDVFLARSRQPVGAPMMTLVVDPIRGSRGCVLKMSHTLVSHETFRIIQDFITEMARPENELGIDTVFSPETWSDIRPNLPQSLAHAYSIHYHPTPADLEEVMKIQERAQARWSRTTIGIPLHPDWQTRPTRIHSKIVKFEPEEAVAALKSMKKLGVTLTAAFFACITSAIAQRYGSGDEEGAHLLFSGNARRWLDIEDGYGRGPITMGIIPGGMWIDSSEVDIRAKDKHGLTQLAKAIERRQGDDLASPHVMGLYDQMAPILAQGLAQPQDPAAFPTVGRPTLTSQGPLRDDRPAGPGQIQMSDFYTGGRNTDPNVCFGLHSFRDELRYSLIFDERFFVQDEVMQLAYAVAGLFRSLIAEELVPAKL</sequence>
<dbReference type="InterPro" id="IPR023213">
    <property type="entry name" value="CAT-like_dom_sf"/>
</dbReference>
<dbReference type="PANTHER" id="PTHR42034:SF3">
    <property type="entry name" value="ACYL-COA-DEPENDENT ACYLTRANSFERASE MAC2"/>
    <property type="match status" value="1"/>
</dbReference>
<comment type="caution">
    <text evidence="2">The sequence shown here is derived from an EMBL/GenBank/DDBJ whole genome shotgun (WGS) entry which is preliminary data.</text>
</comment>
<gene>
    <name evidence="2" type="ORF">N7515_003214</name>
</gene>
<dbReference type="EMBL" id="JAPQKL010000003">
    <property type="protein sequence ID" value="KAJ5138366.1"/>
    <property type="molecule type" value="Genomic_DNA"/>
</dbReference>
<dbReference type="PANTHER" id="PTHR42034">
    <property type="entry name" value="CHROMOSOME 7, WHOLE GENOME SHOTGUN SEQUENCE-RELATED"/>
    <property type="match status" value="1"/>
</dbReference>
<reference evidence="2" key="2">
    <citation type="journal article" date="2023" name="IMA Fungus">
        <title>Comparative genomic study of the Penicillium genus elucidates a diverse pangenome and 15 lateral gene transfer events.</title>
        <authorList>
            <person name="Petersen C."/>
            <person name="Sorensen T."/>
            <person name="Nielsen M.R."/>
            <person name="Sondergaard T.E."/>
            <person name="Sorensen J.L."/>
            <person name="Fitzpatrick D.A."/>
            <person name="Frisvad J.C."/>
            <person name="Nielsen K.L."/>
        </authorList>
    </citation>
    <scope>NUCLEOTIDE SEQUENCE</scope>
    <source>
        <strain evidence="2">IBT 22155</strain>
    </source>
</reference>
<evidence type="ECO:0000256" key="1">
    <source>
        <dbReference type="SAM" id="MobiDB-lite"/>
    </source>
</evidence>
<name>A0A9W9H637_9EURO</name>
<dbReference type="RefSeq" id="XP_056523015.1">
    <property type="nucleotide sequence ID" value="XM_056663958.1"/>
</dbReference>
<evidence type="ECO:0000313" key="3">
    <source>
        <dbReference type="Proteomes" id="UP001149079"/>
    </source>
</evidence>
<dbReference type="GeneID" id="81403128"/>
<organism evidence="2 3">
    <name type="scientific">Penicillium bovifimosum</name>
    <dbReference type="NCBI Taxonomy" id="126998"/>
    <lineage>
        <taxon>Eukaryota</taxon>
        <taxon>Fungi</taxon>
        <taxon>Dikarya</taxon>
        <taxon>Ascomycota</taxon>
        <taxon>Pezizomycotina</taxon>
        <taxon>Eurotiomycetes</taxon>
        <taxon>Eurotiomycetidae</taxon>
        <taxon>Eurotiales</taxon>
        <taxon>Aspergillaceae</taxon>
        <taxon>Penicillium</taxon>
    </lineage>
</organism>
<dbReference type="Gene3D" id="3.30.559.30">
    <property type="entry name" value="Nonribosomal peptide synthetase, condensation domain"/>
    <property type="match status" value="1"/>
</dbReference>
<keyword evidence="3" id="KW-1185">Reference proteome</keyword>
<dbReference type="OrthoDB" id="3365682at2759"/>
<feature type="region of interest" description="Disordered" evidence="1">
    <location>
        <begin position="347"/>
        <end position="373"/>
    </location>
</feature>